<dbReference type="SMART" id="SM00066">
    <property type="entry name" value="GAL4"/>
    <property type="match status" value="1"/>
</dbReference>
<keyword evidence="2" id="KW-0238">DNA-binding</keyword>
<feature type="domain" description="Zn(2)-C6 fungal-type" evidence="5">
    <location>
        <begin position="20"/>
        <end position="50"/>
    </location>
</feature>
<keyword evidence="7" id="KW-1185">Reference proteome</keyword>
<dbReference type="GO" id="GO:0045944">
    <property type="term" value="P:positive regulation of transcription by RNA polymerase II"/>
    <property type="evidence" value="ECO:0007669"/>
    <property type="project" value="TreeGrafter"/>
</dbReference>
<reference evidence="6 7" key="1">
    <citation type="submission" date="2019-04" db="EMBL/GenBank/DDBJ databases">
        <title>Friends and foes A comparative genomics studyof 23 Aspergillus species from section Flavi.</title>
        <authorList>
            <consortium name="DOE Joint Genome Institute"/>
            <person name="Kjaerbolling I."/>
            <person name="Vesth T."/>
            <person name="Frisvad J.C."/>
            <person name="Nybo J.L."/>
            <person name="Theobald S."/>
            <person name="Kildgaard S."/>
            <person name="Isbrandt T."/>
            <person name="Kuo A."/>
            <person name="Sato A."/>
            <person name="Lyhne E.K."/>
            <person name="Kogle M.E."/>
            <person name="Wiebenga A."/>
            <person name="Kun R.S."/>
            <person name="Lubbers R.J."/>
            <person name="Makela M.R."/>
            <person name="Barry K."/>
            <person name="Chovatia M."/>
            <person name="Clum A."/>
            <person name="Daum C."/>
            <person name="Haridas S."/>
            <person name="He G."/>
            <person name="LaButti K."/>
            <person name="Lipzen A."/>
            <person name="Mondo S."/>
            <person name="Riley R."/>
            <person name="Salamov A."/>
            <person name="Simmons B.A."/>
            <person name="Magnuson J.K."/>
            <person name="Henrissat B."/>
            <person name="Mortensen U.H."/>
            <person name="Larsen T.O."/>
            <person name="Devries R.P."/>
            <person name="Grigoriev I.V."/>
            <person name="Machida M."/>
            <person name="Baker S.E."/>
            <person name="Andersen M.R."/>
        </authorList>
    </citation>
    <scope>NUCLEOTIDE SEQUENCE [LARGE SCALE GENOMIC DNA]</scope>
    <source>
        <strain evidence="6 7">IBT 29228</strain>
    </source>
</reference>
<evidence type="ECO:0000256" key="4">
    <source>
        <dbReference type="ARBA" id="ARBA00023242"/>
    </source>
</evidence>
<dbReference type="Gene3D" id="4.10.240.10">
    <property type="entry name" value="Zn(2)-C6 fungal-type DNA-binding domain"/>
    <property type="match status" value="1"/>
</dbReference>
<dbReference type="Pfam" id="PF00172">
    <property type="entry name" value="Zn_clus"/>
    <property type="match status" value="1"/>
</dbReference>
<name>A0A5N7B5N4_9EURO</name>
<accession>A0A5N7B5N4</accession>
<dbReference type="GO" id="GO:0000976">
    <property type="term" value="F:transcription cis-regulatory region binding"/>
    <property type="evidence" value="ECO:0007669"/>
    <property type="project" value="TreeGrafter"/>
</dbReference>
<dbReference type="GO" id="GO:0005634">
    <property type="term" value="C:nucleus"/>
    <property type="evidence" value="ECO:0007669"/>
    <property type="project" value="TreeGrafter"/>
</dbReference>
<dbReference type="SUPFAM" id="SSF57701">
    <property type="entry name" value="Zn2/Cys6 DNA-binding domain"/>
    <property type="match status" value="1"/>
</dbReference>
<dbReference type="GO" id="GO:0008270">
    <property type="term" value="F:zinc ion binding"/>
    <property type="evidence" value="ECO:0007669"/>
    <property type="project" value="InterPro"/>
</dbReference>
<dbReference type="InterPro" id="IPR001138">
    <property type="entry name" value="Zn2Cys6_DnaBD"/>
</dbReference>
<gene>
    <name evidence="6" type="ORF">BDV26DRAFT_263745</name>
</gene>
<dbReference type="CDD" id="cd00067">
    <property type="entry name" value="GAL4"/>
    <property type="match status" value="1"/>
</dbReference>
<dbReference type="EMBL" id="ML736224">
    <property type="protein sequence ID" value="KAE8377407.1"/>
    <property type="molecule type" value="Genomic_DNA"/>
</dbReference>
<evidence type="ECO:0000313" key="6">
    <source>
        <dbReference type="EMBL" id="KAE8377407.1"/>
    </source>
</evidence>
<dbReference type="PANTHER" id="PTHR37534:SF7">
    <property type="entry name" value="TRANSCRIPTIONAL ACTIVATOR PROTEIN UGA3"/>
    <property type="match status" value="1"/>
</dbReference>
<dbReference type="GO" id="GO:0000981">
    <property type="term" value="F:DNA-binding transcription factor activity, RNA polymerase II-specific"/>
    <property type="evidence" value="ECO:0007669"/>
    <property type="project" value="InterPro"/>
</dbReference>
<evidence type="ECO:0000256" key="3">
    <source>
        <dbReference type="ARBA" id="ARBA00023163"/>
    </source>
</evidence>
<proteinExistence type="predicted"/>
<evidence type="ECO:0000256" key="1">
    <source>
        <dbReference type="ARBA" id="ARBA00023015"/>
    </source>
</evidence>
<dbReference type="AlphaFoldDB" id="A0A5N7B5N4"/>
<dbReference type="OrthoDB" id="39175at2759"/>
<dbReference type="PROSITE" id="PS00463">
    <property type="entry name" value="ZN2_CY6_FUNGAL_1"/>
    <property type="match status" value="1"/>
</dbReference>
<evidence type="ECO:0000313" key="7">
    <source>
        <dbReference type="Proteomes" id="UP000326198"/>
    </source>
</evidence>
<protein>
    <recommendedName>
        <fullName evidence="5">Zn(2)-C6 fungal-type domain-containing protein</fullName>
    </recommendedName>
</protein>
<sequence>MYAPLPPRPRKTNISRSRKGCVPCRRKKRKCDEARPQCVRCVRTRTSCWFQELPLRFRPVGMHTRMELNDLESDQQEYSMIAMQVPSKFKRYRGCSSDTRVDDCLISSNLPQPLSLPDEKKQLSFQKSAVCVTTEQLYLSYFSQELVTTLPESVRAVASKMTELSGLREAAIAVSAARLASIKSEPRLSPHIIPLFQRPRLQHFSEALSRFISAVQQIQSHPADVENVLAAVIHFILFELVVGTLWGVYCHVAGLDNLLMLHQDVLMESQYGRTLVRAGVFLRTRTLFLLSPLSLFRTGPIAGRHLQSLVDEMAQPREIIYINMTKAVSMTTRLVLMDCMQHGHRTWHSVAGKVYSRPQDISMRLGDISVLHDATKGGNIYVYLKELKEQNKAAIFDTGYGLLGTMLSELKESSPNELHSFLNIPEIHPIRFDHCEDAIFYAVYALTQIYCDGELLQSLLHGQEIESSPHVTGYARMILGIAKGYDPASCLCDSVYNMNISWVLFLLALRWPTQEMVIYLKDDFLPRLQRTDSPREDIVGSLPSFAQVVNVLDTESKRGRRIYTMQPVYANSAEREHFFLMNQVEGYALHGRDSAGHFFNDYISLLDPSFTHIQGRQ</sequence>
<dbReference type="PANTHER" id="PTHR37534">
    <property type="entry name" value="TRANSCRIPTIONAL ACTIVATOR PROTEIN UGA3"/>
    <property type="match status" value="1"/>
</dbReference>
<evidence type="ECO:0000256" key="2">
    <source>
        <dbReference type="ARBA" id="ARBA00023125"/>
    </source>
</evidence>
<dbReference type="PROSITE" id="PS50048">
    <property type="entry name" value="ZN2_CY6_FUNGAL_2"/>
    <property type="match status" value="1"/>
</dbReference>
<organism evidence="6 7">
    <name type="scientific">Aspergillus bertholletiae</name>
    <dbReference type="NCBI Taxonomy" id="1226010"/>
    <lineage>
        <taxon>Eukaryota</taxon>
        <taxon>Fungi</taxon>
        <taxon>Dikarya</taxon>
        <taxon>Ascomycota</taxon>
        <taxon>Pezizomycotina</taxon>
        <taxon>Eurotiomycetes</taxon>
        <taxon>Eurotiomycetidae</taxon>
        <taxon>Eurotiales</taxon>
        <taxon>Aspergillaceae</taxon>
        <taxon>Aspergillus</taxon>
        <taxon>Aspergillus subgen. Circumdati</taxon>
    </lineage>
</organism>
<keyword evidence="4" id="KW-0539">Nucleus</keyword>
<evidence type="ECO:0000259" key="5">
    <source>
        <dbReference type="PROSITE" id="PS50048"/>
    </source>
</evidence>
<dbReference type="Proteomes" id="UP000326198">
    <property type="component" value="Unassembled WGS sequence"/>
</dbReference>
<keyword evidence="1" id="KW-0805">Transcription regulation</keyword>
<dbReference type="InterPro" id="IPR036864">
    <property type="entry name" value="Zn2-C6_fun-type_DNA-bd_sf"/>
</dbReference>
<keyword evidence="3" id="KW-0804">Transcription</keyword>